<dbReference type="Pfam" id="PF00057">
    <property type="entry name" value="Ldl_recept_a"/>
    <property type="match status" value="1"/>
</dbReference>
<keyword evidence="1 2" id="KW-1015">Disulfide bond</keyword>
<dbReference type="PROSITE" id="PS50068">
    <property type="entry name" value="LDLRA_2"/>
    <property type="match status" value="1"/>
</dbReference>
<comment type="caution">
    <text evidence="5">The sequence shown here is derived from an EMBL/GenBank/DDBJ whole genome shotgun (WGS) entry which is preliminary data.</text>
</comment>
<protein>
    <submittedName>
        <fullName evidence="5">Uncharacterized protein</fullName>
    </submittedName>
</protein>
<evidence type="ECO:0000256" key="2">
    <source>
        <dbReference type="PROSITE-ProRule" id="PRU00124"/>
    </source>
</evidence>
<proteinExistence type="predicted"/>
<dbReference type="InterPro" id="IPR002172">
    <property type="entry name" value="LDrepeatLR_classA_rpt"/>
</dbReference>
<reference evidence="5" key="1">
    <citation type="submission" date="2021-04" db="EMBL/GenBank/DDBJ databases">
        <authorList>
            <consortium name="Molecular Ecology Group"/>
        </authorList>
    </citation>
    <scope>NUCLEOTIDE SEQUENCE</scope>
</reference>
<feature type="signal peptide" evidence="4">
    <location>
        <begin position="1"/>
        <end position="23"/>
    </location>
</feature>
<evidence type="ECO:0000313" key="6">
    <source>
        <dbReference type="Proteomes" id="UP000678393"/>
    </source>
</evidence>
<comment type="caution">
    <text evidence="2">Lacks conserved residue(s) required for the propagation of feature annotation.</text>
</comment>
<accession>A0A8S3YKV0</accession>
<feature type="transmembrane region" description="Helical" evidence="3">
    <location>
        <begin position="209"/>
        <end position="232"/>
    </location>
</feature>
<evidence type="ECO:0000256" key="1">
    <source>
        <dbReference type="ARBA" id="ARBA00023157"/>
    </source>
</evidence>
<dbReference type="PANTHER" id="PTHR24652">
    <property type="entry name" value="LOW-DENSITY LIPOPROTEIN RECEPTOR CLASS A DOMAIN-CONTAINING PROTEIN 2"/>
    <property type="match status" value="1"/>
</dbReference>
<keyword evidence="6" id="KW-1185">Reference proteome</keyword>
<dbReference type="EMBL" id="CAJHNH020000398">
    <property type="protein sequence ID" value="CAG5117384.1"/>
    <property type="molecule type" value="Genomic_DNA"/>
</dbReference>
<evidence type="ECO:0000256" key="3">
    <source>
        <dbReference type="SAM" id="Phobius"/>
    </source>
</evidence>
<dbReference type="OrthoDB" id="6119891at2759"/>
<keyword evidence="3" id="KW-0472">Membrane</keyword>
<evidence type="ECO:0000313" key="5">
    <source>
        <dbReference type="EMBL" id="CAG5117384.1"/>
    </source>
</evidence>
<dbReference type="Proteomes" id="UP000678393">
    <property type="component" value="Unassembled WGS sequence"/>
</dbReference>
<feature type="chain" id="PRO_5035767234" evidence="4">
    <location>
        <begin position="24"/>
        <end position="238"/>
    </location>
</feature>
<keyword evidence="4" id="KW-0732">Signal</keyword>
<dbReference type="SMART" id="SM00192">
    <property type="entry name" value="LDLa"/>
    <property type="match status" value="1"/>
</dbReference>
<keyword evidence="3" id="KW-1133">Transmembrane helix</keyword>
<dbReference type="SUPFAM" id="SSF57424">
    <property type="entry name" value="LDL receptor-like module"/>
    <property type="match status" value="1"/>
</dbReference>
<dbReference type="InterPro" id="IPR036055">
    <property type="entry name" value="LDL_receptor-like_sf"/>
</dbReference>
<sequence length="238" mass="27179">MAQKARCYTLIRIAIWLVPVVLGAIHYPDVIHGDNPCNNTRNISKEAIFTYVKPITVENEVCVTTFATNSYTMLTVQFLMYYTDTYQNNEEGNCTVWSVQLYNSRGLPVLGPGSKYCSSKKPKGVFVLGRTATFVREVKTKRYLWLNPVTVNILLTEVNYKNESCIYGYIDCKNNYCIHRDLVCNKYDNCGNNSDELEENNMCQPVYKVVVKVILACIVAVLFVSLIIFLLCRTKIIK</sequence>
<dbReference type="Gene3D" id="4.10.400.10">
    <property type="entry name" value="Low-density Lipoprotein Receptor"/>
    <property type="match status" value="1"/>
</dbReference>
<name>A0A8S3YKV0_9EUPU</name>
<evidence type="ECO:0000256" key="4">
    <source>
        <dbReference type="SAM" id="SignalP"/>
    </source>
</evidence>
<feature type="disulfide bond" evidence="2">
    <location>
        <begin position="172"/>
        <end position="190"/>
    </location>
</feature>
<dbReference type="CDD" id="cd00112">
    <property type="entry name" value="LDLa"/>
    <property type="match status" value="1"/>
</dbReference>
<organism evidence="5 6">
    <name type="scientific">Candidula unifasciata</name>
    <dbReference type="NCBI Taxonomy" id="100452"/>
    <lineage>
        <taxon>Eukaryota</taxon>
        <taxon>Metazoa</taxon>
        <taxon>Spiralia</taxon>
        <taxon>Lophotrochozoa</taxon>
        <taxon>Mollusca</taxon>
        <taxon>Gastropoda</taxon>
        <taxon>Heterobranchia</taxon>
        <taxon>Euthyneura</taxon>
        <taxon>Panpulmonata</taxon>
        <taxon>Eupulmonata</taxon>
        <taxon>Stylommatophora</taxon>
        <taxon>Helicina</taxon>
        <taxon>Helicoidea</taxon>
        <taxon>Geomitridae</taxon>
        <taxon>Candidula</taxon>
    </lineage>
</organism>
<gene>
    <name evidence="5" type="ORF">CUNI_LOCUS2942</name>
</gene>
<feature type="disulfide bond" evidence="2">
    <location>
        <begin position="165"/>
        <end position="177"/>
    </location>
</feature>
<dbReference type="AlphaFoldDB" id="A0A8S3YKV0"/>
<dbReference type="InterPro" id="IPR042333">
    <property type="entry name" value="LRAD2/Mig-13-like"/>
</dbReference>
<keyword evidence="3" id="KW-0812">Transmembrane</keyword>